<dbReference type="KEGG" id="hdn:Hden_2238"/>
<protein>
    <submittedName>
        <fullName evidence="1">Uncharacterized protein</fullName>
    </submittedName>
</protein>
<reference evidence="2" key="1">
    <citation type="journal article" date="2011" name="J. Bacteriol.">
        <title>Genome sequences of eight morphologically diverse alphaproteobacteria.</title>
        <authorList>
            <consortium name="US DOE Joint Genome Institute"/>
            <person name="Brown P.J."/>
            <person name="Kysela D.T."/>
            <person name="Buechlein A."/>
            <person name="Hemmerich C."/>
            <person name="Brun Y.V."/>
        </authorList>
    </citation>
    <scope>NUCLEOTIDE SEQUENCE [LARGE SCALE GENOMIC DNA]</scope>
    <source>
        <strain evidence="2">ATCC 51888 / DSM 1869 / NCIB 11706 / TK 0415</strain>
    </source>
</reference>
<dbReference type="AlphaFoldDB" id="D8JR51"/>
<dbReference type="HOGENOM" id="CLU_833682_0_0_5"/>
<dbReference type="EMBL" id="CP002083">
    <property type="protein sequence ID" value="ADJ24036.1"/>
    <property type="molecule type" value="Genomic_DNA"/>
</dbReference>
<dbReference type="OrthoDB" id="7628592at2"/>
<dbReference type="RefSeq" id="WP_013216195.1">
    <property type="nucleotide sequence ID" value="NC_014313.1"/>
</dbReference>
<dbReference type="eggNOG" id="ENOG502ZB84">
    <property type="taxonomic scope" value="Bacteria"/>
</dbReference>
<organism evidence="1 2">
    <name type="scientific">Hyphomicrobium denitrificans (strain ATCC 51888 / DSM 1869 / NCIMB 11706 / TK 0415)</name>
    <dbReference type="NCBI Taxonomy" id="582899"/>
    <lineage>
        <taxon>Bacteria</taxon>
        <taxon>Pseudomonadati</taxon>
        <taxon>Pseudomonadota</taxon>
        <taxon>Alphaproteobacteria</taxon>
        <taxon>Hyphomicrobiales</taxon>
        <taxon>Hyphomicrobiaceae</taxon>
        <taxon>Hyphomicrobium</taxon>
    </lineage>
</organism>
<evidence type="ECO:0000313" key="2">
    <source>
        <dbReference type="Proteomes" id="UP000002033"/>
    </source>
</evidence>
<evidence type="ECO:0000313" key="1">
    <source>
        <dbReference type="EMBL" id="ADJ24036.1"/>
    </source>
</evidence>
<keyword evidence="2" id="KW-1185">Reference proteome</keyword>
<gene>
    <name evidence="1" type="ordered locus">Hden_2238</name>
</gene>
<dbReference type="Proteomes" id="UP000002033">
    <property type="component" value="Chromosome"/>
</dbReference>
<name>D8JR51_HYPDA</name>
<dbReference type="STRING" id="582899.Hden_2238"/>
<sequence>MSGLQSLPVGEIVNRGRLDGADLRALRQVFYEDGIVTAEEAKLLFDLNDACRERPADWADFFIEAITDYVVFQERPQGYLTADNAHWLIDRISHDGRLDSKTELELLVNVLDKARWAPVSLVKFALEQVKAAVIHGDGPLRAGKSLVAGTISEGEVDLLRRMLYAFGGDGHIAITRAEADVLFDIDEAVADQKPNPVWTDFFVKAIANVMMAASGYRVPSREEALRQEASLHEPDQQTSVLAALLSMVSANLASIQDAYHDQTTEERALARLEHQRIEIITNEEITEAEATWLVSRLGRDGRLSPSETALVKYLEQESPKIHPSLSEAVARLVHAA</sequence>
<accession>D8JR51</accession>
<proteinExistence type="predicted"/>